<feature type="domain" description="Carrier" evidence="7">
    <location>
        <begin position="979"/>
        <end position="1053"/>
    </location>
</feature>
<evidence type="ECO:0000313" key="9">
    <source>
        <dbReference type="Proteomes" id="UP000294911"/>
    </source>
</evidence>
<dbReference type="GO" id="GO:0044550">
    <property type="term" value="P:secondary metabolite biosynthetic process"/>
    <property type="evidence" value="ECO:0007669"/>
    <property type="project" value="TreeGrafter"/>
</dbReference>
<dbReference type="EMBL" id="SLXQ01000017">
    <property type="protein sequence ID" value="TCP45110.1"/>
    <property type="molecule type" value="Genomic_DNA"/>
</dbReference>
<keyword evidence="3" id="KW-0597">Phosphoprotein</keyword>
<dbReference type="SUPFAM" id="SSF56801">
    <property type="entry name" value="Acetyl-CoA synthetase-like"/>
    <property type="match status" value="2"/>
</dbReference>
<feature type="region of interest" description="Disordered" evidence="6">
    <location>
        <begin position="2960"/>
        <end position="2979"/>
    </location>
</feature>
<dbReference type="Gene3D" id="3.30.559.10">
    <property type="entry name" value="Chloramphenicol acetyltransferase-like domain"/>
    <property type="match status" value="5"/>
</dbReference>
<comment type="cofactor">
    <cofactor evidence="1">
        <name>pantetheine 4'-phosphate</name>
        <dbReference type="ChEBI" id="CHEBI:47942"/>
    </cofactor>
</comment>
<keyword evidence="4" id="KW-0677">Repeat</keyword>
<dbReference type="InterPro" id="IPR001242">
    <property type="entry name" value="Condensation_dom"/>
</dbReference>
<evidence type="ECO:0000256" key="1">
    <source>
        <dbReference type="ARBA" id="ARBA00001957"/>
    </source>
</evidence>
<reference evidence="8 9" key="1">
    <citation type="submission" date="2019-03" db="EMBL/GenBank/DDBJ databases">
        <title>Genomic Encyclopedia of Type Strains, Phase IV (KMG-IV): sequencing the most valuable type-strain genomes for metagenomic binning, comparative biology and taxonomic classification.</title>
        <authorList>
            <person name="Goeker M."/>
        </authorList>
    </citation>
    <scope>NUCLEOTIDE SEQUENCE [LARGE SCALE GENOMIC DNA]</scope>
    <source>
        <strain evidence="8 9">DSM 45765</strain>
    </source>
</reference>
<dbReference type="PROSITE" id="PS50075">
    <property type="entry name" value="CARRIER"/>
    <property type="match status" value="2"/>
</dbReference>
<dbReference type="InterPro" id="IPR025110">
    <property type="entry name" value="AMP-bd_C"/>
</dbReference>
<dbReference type="Pfam" id="PF00550">
    <property type="entry name" value="PP-binding"/>
    <property type="match status" value="2"/>
</dbReference>
<dbReference type="InterPro" id="IPR010071">
    <property type="entry name" value="AA_adenyl_dom"/>
</dbReference>
<dbReference type="FunFam" id="3.40.50.980:FF:000001">
    <property type="entry name" value="Non-ribosomal peptide synthetase"/>
    <property type="match status" value="2"/>
</dbReference>
<dbReference type="PANTHER" id="PTHR45527:SF1">
    <property type="entry name" value="FATTY ACID SYNTHASE"/>
    <property type="match status" value="1"/>
</dbReference>
<feature type="domain" description="Carrier" evidence="7">
    <location>
        <begin position="2511"/>
        <end position="2585"/>
    </location>
</feature>
<dbReference type="GO" id="GO:0031177">
    <property type="term" value="F:phosphopantetheine binding"/>
    <property type="evidence" value="ECO:0007669"/>
    <property type="project" value="InterPro"/>
</dbReference>
<dbReference type="Gene3D" id="3.40.50.980">
    <property type="match status" value="4"/>
</dbReference>
<dbReference type="SUPFAM" id="SSF52777">
    <property type="entry name" value="CoA-dependent acyltransferases"/>
    <property type="match status" value="10"/>
</dbReference>
<dbReference type="InterPro" id="IPR020806">
    <property type="entry name" value="PKS_PP-bd"/>
</dbReference>
<dbReference type="PROSITE" id="PS00012">
    <property type="entry name" value="PHOSPHOPANTETHEINE"/>
    <property type="match status" value="2"/>
</dbReference>
<evidence type="ECO:0000313" key="8">
    <source>
        <dbReference type="EMBL" id="TCP45110.1"/>
    </source>
</evidence>
<dbReference type="InterPro" id="IPR009081">
    <property type="entry name" value="PP-bd_ACP"/>
</dbReference>
<dbReference type="CDD" id="cd05930">
    <property type="entry name" value="A_NRPS"/>
    <property type="match status" value="2"/>
</dbReference>
<keyword evidence="2" id="KW-0596">Phosphopantetheine</keyword>
<keyword evidence="5" id="KW-0045">Antibiotic biosynthesis</keyword>
<dbReference type="InterPro" id="IPR036736">
    <property type="entry name" value="ACP-like_sf"/>
</dbReference>
<protein>
    <submittedName>
        <fullName evidence="8">Non-ribosomal peptide synthase protein (TIGR01720 family)/amino acid adenylation domain-containing protein</fullName>
    </submittedName>
</protein>
<evidence type="ECO:0000256" key="3">
    <source>
        <dbReference type="ARBA" id="ARBA00022553"/>
    </source>
</evidence>
<dbReference type="Proteomes" id="UP000294911">
    <property type="component" value="Unassembled WGS sequence"/>
</dbReference>
<gene>
    <name evidence="8" type="ORF">EV191_11776</name>
</gene>
<dbReference type="Gene3D" id="3.30.300.30">
    <property type="match status" value="2"/>
</dbReference>
<dbReference type="InterPro" id="IPR006162">
    <property type="entry name" value="Ppantetheine_attach_site"/>
</dbReference>
<sequence>MSTAHVESRHSTHSTETLLALTSAQLGIWNAQRLEPDSRFYLVGDVVEISGTEPVQLDQLAAAIRNTIAEAESLRLRVFDTPEGPRQRISTEPIPVPEVVDLRAEPDPAAAAERIVTAERLRAADACREMVDRQLYSCTIIRLSDSVVWYTQLGHHLVFDGYTAAMLARRAAAHYTAAVTGTQPPACPFGRFTDLVEADQQYLASEQFTKDRAYWLDRLSPLPELGGPTETTTGAPEATHTARATIGAAELAQLRQVAEDAGTTWGEALIACYAAFLHRLQGQTDIVFALPLMCRTGVALRTPAMAVNVLPLRLTVRGADRLPELSQQVATALREMRAHQRYRGENLPQDLATPGAGALLHGRGVNLKAFDLTIDFAGATGILRNVAGGPPEDLGLSVLPTTDGGLLLGFEVDARTHSRSDVDRLLTAMRGMLAELSSQRTPPVGAVELIEPAQRDRLLAEWTVPAPAGTPVDWPVALDELAAATPARTALVHGTDRLSTGELAARVHRLARALRARSIGPDDVVALALPRSTDLVVALLAVLDAGAAFLPLDLAYPEDRLRGLLVDAQPALVLDTTASAAPSEGYARLTLDTEQTHAELAQLADTPLSQAELAAPRNPAQLAYLIYTSGSTGRPKGVLGTTGGLARLLHHHRGTLVAEARQAAGRRLRIAHTYSFAFDSAFDQLQWLLCGHELHLYDTDLARDADALLAAYTDDRIDVVDTTPSMAAPLIEAGLLTGEHRPALLILGGEATPPALWRTVVESGVAARNMYGPTEATVDSAAARIAGDHPTIGQPLAGTRAYVLDNALRPVAPGAVGELYLAGPQLTRGYLRRRASTAERFVADPFAGAGERMYRTGDLARWIPDRGLDYLGRADDQVKIRGHRVELGEVEAALGTLPGVRAAAAVIRTEAGPARLVGYVVASDDTLTPESVRGALAERLPEQLVPSVVVLLGELPRTSNGKLDRAALPAPQARTAGRTASTERERLLCAAVAEVFEVDEVSVDADFFGLGGDSISAIGVSSRLRAHGLELRPRELLAGRTFAALAETLTETAGTVAKDEPVGMVPAPPIVRGLLDPHPELARIAGYAQWTALSVTEPLSLPALLAGVRAVLERHAALRLRLTPERQLVIDPRATPDRMVSEHQLPDAGAPEPAQLAVDLAAELDPVSGDMLRIALIRTGQSEPDRLLVLAHHLVIDGVSWRVLLPELHAACSGTLAEQMPASTSWRRHARLLAEQGATGARHAERAFWARALEPACRPLGCAELDPKLDTGGTAHKSGTTASAEETAALLQTLPGAYRAGVDEVLLTGLLLALRYWQRHANRPANPAMAVTVEGHGREQLAEDVDLSGTVGWFTSEYPVRLPAEQVLAGEDLLDALAGGAAVGRLLRAVKEAKRAVPDGGIGYGVLRYLDAEAPFAATPAPEVLLNYLGRFTALPGTGWQLSERDAFAVLEPEDKALEQVLALNCFVHEEVAGARLAVEWTAAGRLLAGETVTALQRGWAAALAALTAHAARIGPDGSGAEWAGLSPADLTMSGIDQSSLDALQRDRRIADVLPATALQAGLTFHSLVRGEQDADVYVVQAMTTLTGALDADRMAAAATELLRRHPALRIHLASTLDDTAVQVVPADVCLDWRQVDLSAEPSEERAARCANHARAELTRPFDPNKPPLIRFLLCTITPTEHRLAITNHHALLDGWSMPLVGRTLLAIYAELGGGPAAPTGAPLTGYYHWLAKQDRETSLAAWRQALAGVDDGTRLAPASTDRAVEQPGRITLDLGREFSAQLGDFARSRGCTLTSVLQTAWGLLLGRLTGRRDVLFGCPVSGRPAEVAGVESMIGQLGNTIVVRVRYAQGDPVDSVLGAVHAQSVELAEHHYVGLPDIQRSAGVGDLFDTMLVMENFPLSNRNQVNVESGLNLSGVDITDATHYSLTLVVIPGEEITLGFGYQPQVFTADTVRDYARWLRNLLAEMIADPSLPVARLRTLDDTERAGLLRAGTGSAPARPRADLLTEIGNWVRDRPDAEAVVCRERSLSYAELDRLANLLAQALLASGVRPQQQVAVLLERDIEMVIALLGVLKAGAVYLPMDLSYPVDRLAYMFTDAAPAAAVTSAAALAAHGDALPAAIPVLRLDDPVTLREPAERCYADPDWARAELTEDALAYVIYTSGTTGRPKGVAVPHRGFPDLAALLDEGFGLAEQERLLHFASPGFDVSIAQILLPLLAGGTCVIAPDEVRVPGNELLDYIAEHRVTSVNLLPSFLAAMPDDRPLDPEVLLLVGAERLDPALASRWGDRRGLVNCYGPTEAMINAVTWRYAPDDPGPLPIGRPDPNIRAYVLDAGLQPVGVGITGELYLSGSKLARGYLRQPGLTARSFLADPFGPAGTRMYRTGDLVSWRPDGQLAFLGRADDQVKLRGFRIELTEIETVLGRHQDVRGCAVIVREDRPGERRLVGYLVPAAGARLALDEVREYLARELPAHMLPAALVELPALPLGPSGKLDRAALPVPDAGAATQAREPATPAEAVLLAVVRAVMGDERINLDDTFLDAGGDSIMSLQIVSRARREGLQLSPRDVFDGGTIAGMAARAQERAGGEQQVPATGDAPLTPIMRNLLAADSIDGFCQWVEICVPAGGSVAIWQAVLDAILARHDVLRARLAEPDAPVLRIPEPGELTGAQVLTRIELSELDNPRAVLDGQLAAARQRMDGWTGPLVHAIWADAGEHRPGRLALLAHHLVVDGVSWRILLDDVARAYASATVTGSGRVEVPELPRYGQSFLGWARSLRAAEPARRNELAHWRQVLSGQGAHGHVELDPVRDTAATALHQELWLDAANTHTLLTTLPSAYHATPDAIALTALTMAVRDWLDDEPELLVALESHGRPPHTPDLAEPVDLAQTVGWFTAMYPARLVLPAGALSAALKAVKEQLHAHGDGLGYGILAGAADRPLDGLAQPWLSWNYLGRFAGAPEKTTPWQPAPDADPLGSGSDELPLPHPLMINALVRDNGAGDALGIRLTWPAALFSAERITELAELLRIALTRLATEPEVLAGAGHSPADFPLVELTQSAVDTLEQRYGAVDVLPLTPLQSVMLRESRARTGDRPDPYTVQSTFTIAGKLDVPALHAAGADLVARHPNLGAVFPDEPGLTALQVIPANIAPECRLVELSESAEQPDIDRALAEDLAEPLELTTGPPMRLTVLRCGADRAEVVLTSHHVLSDGWSAPRILGELFRHYAARASGDPAGTVLPAPVPLTAFLRWFTARDRAAELRAWTSELDGLGEGNYLIGERSVGAAVPDRPEPVLVEFASELVDELTRLAAARGWTVNTLLQGAWSSVLAAHSGRRDVCFGAMVSGRSAAVDGVEEIIGLLANTVPVRARLCGTMAEALTELQERQQAIVEHQQVDVAELARAAGRDRLFDSMLVFENYPVDPDAMREPAPGLTVLGTRFREMTHHPVTVTVMPVESGWRAVFGYRSDVCGRDEARGLAEDLRAALEAIGRDDALDQAAGEFLAQVFGDRPNGKPGPR</sequence>
<organism evidence="8 9">
    <name type="scientific">Tamaricihabitans halophyticus</name>
    <dbReference type="NCBI Taxonomy" id="1262583"/>
    <lineage>
        <taxon>Bacteria</taxon>
        <taxon>Bacillati</taxon>
        <taxon>Actinomycetota</taxon>
        <taxon>Actinomycetes</taxon>
        <taxon>Pseudonocardiales</taxon>
        <taxon>Pseudonocardiaceae</taxon>
        <taxon>Tamaricihabitans</taxon>
    </lineage>
</organism>
<dbReference type="InterPro" id="IPR023213">
    <property type="entry name" value="CAT-like_dom_sf"/>
</dbReference>
<proteinExistence type="predicted"/>
<dbReference type="SMART" id="SM00823">
    <property type="entry name" value="PKS_PP"/>
    <property type="match status" value="2"/>
</dbReference>
<dbReference type="SUPFAM" id="SSF47336">
    <property type="entry name" value="ACP-like"/>
    <property type="match status" value="2"/>
</dbReference>
<dbReference type="PANTHER" id="PTHR45527">
    <property type="entry name" value="NONRIBOSOMAL PEPTIDE SYNTHETASE"/>
    <property type="match status" value="1"/>
</dbReference>
<dbReference type="GO" id="GO:0005737">
    <property type="term" value="C:cytoplasm"/>
    <property type="evidence" value="ECO:0007669"/>
    <property type="project" value="TreeGrafter"/>
</dbReference>
<accession>A0A4R2Q8G3</accession>
<dbReference type="GO" id="GO:0008610">
    <property type="term" value="P:lipid biosynthetic process"/>
    <property type="evidence" value="ECO:0007669"/>
    <property type="project" value="UniProtKB-ARBA"/>
</dbReference>
<evidence type="ECO:0000259" key="7">
    <source>
        <dbReference type="PROSITE" id="PS50075"/>
    </source>
</evidence>
<evidence type="ECO:0000256" key="5">
    <source>
        <dbReference type="ARBA" id="ARBA00023194"/>
    </source>
</evidence>
<dbReference type="NCBIfam" id="TIGR01720">
    <property type="entry name" value="NRPS-para261"/>
    <property type="match status" value="2"/>
</dbReference>
<dbReference type="FunFam" id="3.30.300.30:FF:000010">
    <property type="entry name" value="Enterobactin synthetase component F"/>
    <property type="match status" value="1"/>
</dbReference>
<dbReference type="PROSITE" id="PS00455">
    <property type="entry name" value="AMP_BINDING"/>
    <property type="match status" value="2"/>
</dbReference>
<dbReference type="InterPro" id="IPR010060">
    <property type="entry name" value="NRPS_synth"/>
</dbReference>
<name>A0A4R2Q8G3_9PSEU</name>
<dbReference type="Pfam" id="PF13193">
    <property type="entry name" value="AMP-binding_C"/>
    <property type="match status" value="2"/>
</dbReference>
<keyword evidence="9" id="KW-1185">Reference proteome</keyword>
<dbReference type="InterPro" id="IPR000873">
    <property type="entry name" value="AMP-dep_synth/lig_dom"/>
</dbReference>
<comment type="caution">
    <text evidence="8">The sequence shown here is derived from an EMBL/GenBank/DDBJ whole genome shotgun (WGS) entry which is preliminary data.</text>
</comment>
<dbReference type="Gene3D" id="2.30.38.10">
    <property type="entry name" value="Luciferase, Domain 3"/>
    <property type="match status" value="2"/>
</dbReference>
<evidence type="ECO:0000256" key="4">
    <source>
        <dbReference type="ARBA" id="ARBA00022737"/>
    </source>
</evidence>
<evidence type="ECO:0000256" key="6">
    <source>
        <dbReference type="SAM" id="MobiDB-lite"/>
    </source>
</evidence>
<dbReference type="Pfam" id="PF00501">
    <property type="entry name" value="AMP-binding"/>
    <property type="match status" value="2"/>
</dbReference>
<dbReference type="InterPro" id="IPR045851">
    <property type="entry name" value="AMP-bd_C_sf"/>
</dbReference>
<dbReference type="GO" id="GO:0017000">
    <property type="term" value="P:antibiotic biosynthetic process"/>
    <property type="evidence" value="ECO:0007669"/>
    <property type="project" value="UniProtKB-KW"/>
</dbReference>
<dbReference type="RefSeq" id="WP_243659238.1">
    <property type="nucleotide sequence ID" value="NZ_SLXQ01000017.1"/>
</dbReference>
<dbReference type="GO" id="GO:0043041">
    <property type="term" value="P:amino acid activation for nonribosomal peptide biosynthetic process"/>
    <property type="evidence" value="ECO:0007669"/>
    <property type="project" value="TreeGrafter"/>
</dbReference>
<dbReference type="NCBIfam" id="TIGR01733">
    <property type="entry name" value="AA-adenyl-dom"/>
    <property type="match status" value="2"/>
</dbReference>
<dbReference type="InterPro" id="IPR020845">
    <property type="entry name" value="AMP-binding_CS"/>
</dbReference>
<dbReference type="Gene3D" id="3.30.559.30">
    <property type="entry name" value="Nonribosomal peptide synthetase, condensation domain"/>
    <property type="match status" value="5"/>
</dbReference>
<dbReference type="Gene3D" id="1.10.1200.10">
    <property type="entry name" value="ACP-like"/>
    <property type="match status" value="2"/>
</dbReference>
<dbReference type="Pfam" id="PF00668">
    <property type="entry name" value="Condensation"/>
    <property type="match status" value="5"/>
</dbReference>
<evidence type="ECO:0000256" key="2">
    <source>
        <dbReference type="ARBA" id="ARBA00022450"/>
    </source>
</evidence>
<dbReference type="GO" id="GO:0003824">
    <property type="term" value="F:catalytic activity"/>
    <property type="evidence" value="ECO:0007669"/>
    <property type="project" value="InterPro"/>
</dbReference>